<dbReference type="PROSITE" id="PS00140">
    <property type="entry name" value="UCH_1"/>
    <property type="match status" value="1"/>
</dbReference>
<keyword evidence="8" id="KW-0833">Ubl conjugation pathway</keyword>
<dbReference type="SUPFAM" id="SSF47576">
    <property type="entry name" value="Calponin-homology domain, CH-domain"/>
    <property type="match status" value="1"/>
</dbReference>
<evidence type="ECO:0000259" key="14">
    <source>
        <dbReference type="PROSITE" id="PS52048"/>
    </source>
</evidence>
<dbReference type="InterPro" id="IPR038765">
    <property type="entry name" value="Papain-like_cys_pep_sf"/>
</dbReference>
<evidence type="ECO:0000256" key="2">
    <source>
        <dbReference type="ARBA" id="ARBA00004496"/>
    </source>
</evidence>
<keyword evidence="16" id="KW-1185">Reference proteome</keyword>
<evidence type="ECO:0000256" key="1">
    <source>
        <dbReference type="ARBA" id="ARBA00000707"/>
    </source>
</evidence>
<dbReference type="GO" id="GO:0004843">
    <property type="term" value="F:cysteine-type deubiquitinase activity"/>
    <property type="evidence" value="ECO:0007669"/>
    <property type="project" value="UniProtKB-EC"/>
</dbReference>
<dbReference type="InterPro" id="IPR057254">
    <property type="entry name" value="UCH_AS"/>
</dbReference>
<dbReference type="InterPro" id="IPR001578">
    <property type="entry name" value="Peptidase_C12_UCH"/>
</dbReference>
<dbReference type="InterPro" id="IPR031865">
    <property type="entry name" value="DUF4757"/>
</dbReference>
<dbReference type="PANTHER" id="PTHR46767:SF1">
    <property type="entry name" value="LIM DOMAIN ONLY PROTEIN 7"/>
    <property type="match status" value="1"/>
</dbReference>
<evidence type="ECO:0000256" key="4">
    <source>
        <dbReference type="ARBA" id="ARBA00012759"/>
    </source>
</evidence>
<dbReference type="InterPro" id="IPR001715">
    <property type="entry name" value="CH_dom"/>
</dbReference>
<reference evidence="15 16" key="1">
    <citation type="submission" date="2008-02" db="EMBL/GenBank/DDBJ databases">
        <title>A 6x draft sequence assembly of the Pongo pygmaeus abelii genome.</title>
        <authorList>
            <person name="Wilson R.K."/>
            <person name="Mardis E."/>
        </authorList>
    </citation>
    <scope>NUCLEOTIDE SEQUENCE [LARGE SCALE GENOMIC DNA]</scope>
</reference>
<dbReference type="GeneTree" id="ENSGT00950000183159"/>
<evidence type="ECO:0000256" key="10">
    <source>
        <dbReference type="ARBA" id="ARBA00022807"/>
    </source>
</evidence>
<dbReference type="GO" id="GO:0006511">
    <property type="term" value="P:ubiquitin-dependent protein catabolic process"/>
    <property type="evidence" value="ECO:0007669"/>
    <property type="project" value="InterPro"/>
</dbReference>
<dbReference type="EC" id="3.4.19.12" evidence="4"/>
<dbReference type="CDD" id="cd09616">
    <property type="entry name" value="Peptidase_C12_UCH_L1_L3"/>
    <property type="match status" value="1"/>
</dbReference>
<feature type="domain" description="UCH catalytic" evidence="14">
    <location>
        <begin position="5"/>
        <end position="231"/>
    </location>
</feature>
<dbReference type="GO" id="GO:0023051">
    <property type="term" value="P:regulation of signaling"/>
    <property type="evidence" value="ECO:0007669"/>
    <property type="project" value="InterPro"/>
</dbReference>
<dbReference type="GO" id="GO:0016579">
    <property type="term" value="P:protein deubiquitination"/>
    <property type="evidence" value="ECO:0007669"/>
    <property type="project" value="UniProtKB-ARBA"/>
</dbReference>
<dbReference type="InterPro" id="IPR029978">
    <property type="entry name" value="LMO-7"/>
</dbReference>
<keyword evidence="7" id="KW-0645">Protease</keyword>
<reference evidence="15" key="3">
    <citation type="submission" date="2025-09" db="UniProtKB">
        <authorList>
            <consortium name="Ensembl"/>
        </authorList>
    </citation>
    <scope>IDENTIFICATION</scope>
</reference>
<evidence type="ECO:0000256" key="3">
    <source>
        <dbReference type="ARBA" id="ARBA00009326"/>
    </source>
</evidence>
<keyword evidence="5" id="KW-0963">Cytoplasm</keyword>
<evidence type="ECO:0000256" key="12">
    <source>
        <dbReference type="SAM" id="MobiDB-lite"/>
    </source>
</evidence>
<evidence type="ECO:0000256" key="11">
    <source>
        <dbReference type="PROSITE-ProRule" id="PRU01393"/>
    </source>
</evidence>
<dbReference type="Pfam" id="PF00307">
    <property type="entry name" value="CH"/>
    <property type="match status" value="1"/>
</dbReference>
<dbReference type="PANTHER" id="PTHR46767">
    <property type="entry name" value="LIM DOMAIN ONLY PROTEIN 7"/>
    <property type="match status" value="1"/>
</dbReference>
<sequence>MEGQRWLPLEANPEVTNQFLKQLGLHPNWQFVDVYGMDPELLSMVPRPVCAVLLLFPITEKYEVFRTEEEEKIKSQGQDVTSSVYFMKQTISNACGTIGLIHAIANNKDKMHFESGSTLKKFLEESVSMSPEERARYLENYDAIRVTHETSAHEGQTEAPSIDEKVDLHFIALVHVDGHLYELGNRARSSGNLEATDMCSCLHLCGLAVSQGQSLQRKSTMDFSSWVGVVAGSESATKKAVTEKNFETKDFRASLENGVLLCDLINKLKPGVIKKINRLSTPIAGLDNINVFLKACEQIGLKEAQLFHPGDLQDLSNRVTVKQEETDRRVKNVLITLYWLGRKAQSNPYYNGPHLNLKAFENLLGQALTKALEDSSFLKRSGRDSGYGDIWCPERGEFLAPPRHHKREDSFESLDSLGSRSLTSCSSDITLRVGREGFESDTDSEFTFKMQDYNKDDMSYRRISAVEPKTALPFNRFLPNKSRQPSYVPAPLRKKKPDKHEDNRRSWASPVYTEADGTFSRYMLIQCLNWLDVLNSNQRRIWGTNVENWPTVQGTSKSSCYLEEEKAKTRSIPNIVKDDLYVRKLSPVMPNPGNAFDQFLPKCWTPEDVNWKRIKRESYKPWYKEFQGFRFVVVHVSVTPVFIQYPRWGSMCMFFIIIGETEKV</sequence>
<dbReference type="Gene3D" id="1.10.418.10">
    <property type="entry name" value="Calponin-like domain"/>
    <property type="match status" value="1"/>
</dbReference>
<dbReference type="InterPro" id="IPR036872">
    <property type="entry name" value="CH_dom_sf"/>
</dbReference>
<gene>
    <name evidence="15" type="primary">LMO7</name>
</gene>
<comment type="similarity">
    <text evidence="3 11">Belongs to the peptidase C12 family.</text>
</comment>
<dbReference type="SUPFAM" id="SSF54001">
    <property type="entry name" value="Cysteine proteinases"/>
    <property type="match status" value="1"/>
</dbReference>
<comment type="caution">
    <text evidence="11">Lacks conserved residue(s) required for the propagation of feature annotation.</text>
</comment>
<comment type="subcellular location">
    <subcellularLocation>
        <location evidence="2">Cytoplasm</location>
    </subcellularLocation>
</comment>
<keyword evidence="6" id="KW-0597">Phosphoprotein</keyword>
<dbReference type="GO" id="GO:0005737">
    <property type="term" value="C:cytoplasm"/>
    <property type="evidence" value="ECO:0007669"/>
    <property type="project" value="UniProtKB-SubCell"/>
</dbReference>
<evidence type="ECO:0000313" key="15">
    <source>
        <dbReference type="Ensembl" id="ENSPPYP00000028463.1"/>
    </source>
</evidence>
<dbReference type="Pfam" id="PF01088">
    <property type="entry name" value="Peptidase_C12"/>
    <property type="match status" value="1"/>
</dbReference>
<evidence type="ECO:0000256" key="8">
    <source>
        <dbReference type="ARBA" id="ARBA00022786"/>
    </source>
</evidence>
<evidence type="ECO:0000313" key="16">
    <source>
        <dbReference type="Proteomes" id="UP000001595"/>
    </source>
</evidence>
<dbReference type="FunFam" id="1.10.418.10:FF:000038">
    <property type="entry name" value="LIM and calponin homology domains-containing protein 1"/>
    <property type="match status" value="1"/>
</dbReference>
<keyword evidence="9" id="KW-0378">Hydrolase</keyword>
<dbReference type="Pfam" id="PF15949">
    <property type="entry name" value="DUF4757"/>
    <property type="match status" value="1"/>
</dbReference>
<dbReference type="PRINTS" id="PR00707">
    <property type="entry name" value="UBCTHYDRLASE"/>
</dbReference>
<dbReference type="GO" id="GO:0030155">
    <property type="term" value="P:regulation of cell adhesion"/>
    <property type="evidence" value="ECO:0007669"/>
    <property type="project" value="InterPro"/>
</dbReference>
<evidence type="ECO:0000256" key="5">
    <source>
        <dbReference type="ARBA" id="ARBA00022490"/>
    </source>
</evidence>
<dbReference type="FunFam" id="3.40.532.10:FF:000005">
    <property type="entry name" value="Ubiquitin carboxyl-terminal hydrolase"/>
    <property type="match status" value="1"/>
</dbReference>
<dbReference type="SMART" id="SM00033">
    <property type="entry name" value="CH"/>
    <property type="match status" value="1"/>
</dbReference>
<keyword evidence="10" id="KW-0788">Thiol protease</keyword>
<dbReference type="Ensembl" id="ENSPPYT00000046452.1">
    <property type="protein sequence ID" value="ENSPPYP00000028463.1"/>
    <property type="gene ID" value="ENSPPYG00000005419.3"/>
</dbReference>
<feature type="region of interest" description="Disordered" evidence="12">
    <location>
        <begin position="480"/>
        <end position="506"/>
    </location>
</feature>
<dbReference type="Proteomes" id="UP000001595">
    <property type="component" value="Chromosome 13"/>
</dbReference>
<dbReference type="PROSITE" id="PS50021">
    <property type="entry name" value="CH"/>
    <property type="match status" value="1"/>
</dbReference>
<organism evidence="15 16">
    <name type="scientific">Pongo abelii</name>
    <name type="common">Sumatran orangutan</name>
    <name type="synonym">Pongo pygmaeus abelii</name>
    <dbReference type="NCBI Taxonomy" id="9601"/>
    <lineage>
        <taxon>Eukaryota</taxon>
        <taxon>Metazoa</taxon>
        <taxon>Chordata</taxon>
        <taxon>Craniata</taxon>
        <taxon>Vertebrata</taxon>
        <taxon>Euteleostomi</taxon>
        <taxon>Mammalia</taxon>
        <taxon>Eutheria</taxon>
        <taxon>Euarchontoglires</taxon>
        <taxon>Primates</taxon>
        <taxon>Haplorrhini</taxon>
        <taxon>Catarrhini</taxon>
        <taxon>Hominidae</taxon>
        <taxon>Pongo</taxon>
    </lineage>
</organism>
<accession>A0A8I5T4D8</accession>
<evidence type="ECO:0000259" key="13">
    <source>
        <dbReference type="PROSITE" id="PS50021"/>
    </source>
</evidence>
<dbReference type="AlphaFoldDB" id="A0A8I5T4D8"/>
<dbReference type="PROSITE" id="PS52048">
    <property type="entry name" value="UCH_DOMAIN"/>
    <property type="match status" value="1"/>
</dbReference>
<name>A0A8I5T4D8_PONAB</name>
<evidence type="ECO:0000256" key="7">
    <source>
        <dbReference type="ARBA" id="ARBA00022670"/>
    </source>
</evidence>
<feature type="domain" description="Calponin-homology (CH)" evidence="13">
    <location>
        <begin position="217"/>
        <end position="345"/>
    </location>
</feature>
<evidence type="ECO:0000256" key="9">
    <source>
        <dbReference type="ARBA" id="ARBA00022801"/>
    </source>
</evidence>
<comment type="catalytic activity">
    <reaction evidence="1">
        <text>Thiol-dependent hydrolysis of ester, thioester, amide, peptide and isopeptide bonds formed by the C-terminal Gly of ubiquitin (a 76-residue protein attached to proteins as an intracellular targeting signal).</text>
        <dbReference type="EC" id="3.4.19.12"/>
    </reaction>
</comment>
<dbReference type="Gene3D" id="3.40.532.10">
    <property type="entry name" value="Peptidase C12, ubiquitin carboxyl-terminal hydrolase"/>
    <property type="match status" value="1"/>
</dbReference>
<reference evidence="15" key="2">
    <citation type="submission" date="2025-08" db="UniProtKB">
        <authorList>
            <consortium name="Ensembl"/>
        </authorList>
    </citation>
    <scope>IDENTIFICATION</scope>
</reference>
<dbReference type="InterPro" id="IPR036959">
    <property type="entry name" value="Peptidase_C12_UCH_sf"/>
</dbReference>
<protein>
    <recommendedName>
        <fullName evidence="4">ubiquitinyl hydrolase 1</fullName>
        <ecNumber evidence="4">3.4.19.12</ecNumber>
    </recommendedName>
</protein>
<proteinExistence type="inferred from homology"/>
<evidence type="ECO:0000256" key="6">
    <source>
        <dbReference type="ARBA" id="ARBA00022553"/>
    </source>
</evidence>